<feature type="transmembrane region" description="Helical" evidence="1">
    <location>
        <begin position="138"/>
        <end position="159"/>
    </location>
</feature>
<reference evidence="2" key="2">
    <citation type="journal article" date="2021" name="PeerJ">
        <title>Extensive microbial diversity within the chicken gut microbiome revealed by metagenomics and culture.</title>
        <authorList>
            <person name="Gilroy R."/>
            <person name="Ravi A."/>
            <person name="Getino M."/>
            <person name="Pursley I."/>
            <person name="Horton D.L."/>
            <person name="Alikhan N.F."/>
            <person name="Baker D."/>
            <person name="Gharbi K."/>
            <person name="Hall N."/>
            <person name="Watson M."/>
            <person name="Adriaenssens E.M."/>
            <person name="Foster-Nyarko E."/>
            <person name="Jarju S."/>
            <person name="Secka A."/>
            <person name="Antonio M."/>
            <person name="Oren A."/>
            <person name="Chaudhuri R.R."/>
            <person name="La Ragione R."/>
            <person name="Hildebrand F."/>
            <person name="Pallen M.J."/>
        </authorList>
    </citation>
    <scope>NUCLEOTIDE SEQUENCE</scope>
    <source>
        <strain evidence="2">2889</strain>
    </source>
</reference>
<proteinExistence type="predicted"/>
<evidence type="ECO:0000313" key="3">
    <source>
        <dbReference type="Proteomes" id="UP000823612"/>
    </source>
</evidence>
<dbReference type="AlphaFoldDB" id="A0A9D9H151"/>
<comment type="caution">
    <text evidence="2">The sequence shown here is derived from an EMBL/GenBank/DDBJ whole genome shotgun (WGS) entry which is preliminary data.</text>
</comment>
<reference evidence="2" key="1">
    <citation type="submission" date="2020-10" db="EMBL/GenBank/DDBJ databases">
        <authorList>
            <person name="Gilroy R."/>
        </authorList>
    </citation>
    <scope>NUCLEOTIDE SEQUENCE</scope>
    <source>
        <strain evidence="2">2889</strain>
    </source>
</reference>
<dbReference type="Pfam" id="PF16357">
    <property type="entry name" value="PepSY_TM_like_2"/>
    <property type="match status" value="1"/>
</dbReference>
<organism evidence="2 3">
    <name type="scientific">Candidatus Pullibacteroides excrementavium</name>
    <dbReference type="NCBI Taxonomy" id="2840905"/>
    <lineage>
        <taxon>Bacteria</taxon>
        <taxon>Pseudomonadati</taxon>
        <taxon>Bacteroidota</taxon>
        <taxon>Bacteroidia</taxon>
        <taxon>Bacteroidales</taxon>
        <taxon>Candidatus Pullibacteroides</taxon>
    </lineage>
</organism>
<accession>A0A9D9H151</accession>
<keyword evidence="1" id="KW-0472">Membrane</keyword>
<evidence type="ECO:0000313" key="2">
    <source>
        <dbReference type="EMBL" id="MBO8432259.1"/>
    </source>
</evidence>
<sequence>MKLNAAKIRSWCRTWHRDLSFVFAGMFIVYALSGIAMNHRDSFNPNYSVKRSELKVDKSLFSQGKAGKEQVLRILEPIGESRNFTQFYYPEPNQLKIFLKGGSSVVIDMENGTGVYEKLSRRPIFSFVTKLHYNPGRLWTYFADAFGIAMILITITGLAMLKGKNGLWGKGGIEFGIGILIPVIILLVM</sequence>
<feature type="transmembrane region" description="Helical" evidence="1">
    <location>
        <begin position="21"/>
        <end position="39"/>
    </location>
</feature>
<protein>
    <submittedName>
        <fullName evidence="2">PepSY-associated TM helix domain-containing protein</fullName>
    </submittedName>
</protein>
<dbReference type="InterPro" id="IPR032307">
    <property type="entry name" value="PepSY_TM-like_2"/>
</dbReference>
<keyword evidence="1" id="KW-0812">Transmembrane</keyword>
<dbReference type="PANTHER" id="PTHR40115:SF1">
    <property type="entry name" value="INNER MEMBRANE PROTEIN WITH PEPSY TM HELIX"/>
    <property type="match status" value="1"/>
</dbReference>
<dbReference type="Proteomes" id="UP000823612">
    <property type="component" value="Unassembled WGS sequence"/>
</dbReference>
<feature type="transmembrane region" description="Helical" evidence="1">
    <location>
        <begin position="171"/>
        <end position="188"/>
    </location>
</feature>
<dbReference type="PANTHER" id="PTHR40115">
    <property type="entry name" value="INNER MEMBRANE PROTEIN WITH PEPSY TM HELIX"/>
    <property type="match status" value="1"/>
</dbReference>
<gene>
    <name evidence="2" type="ORF">IAB08_03050</name>
</gene>
<name>A0A9D9H151_9BACT</name>
<dbReference type="EMBL" id="JADIMZ010000039">
    <property type="protein sequence ID" value="MBO8432259.1"/>
    <property type="molecule type" value="Genomic_DNA"/>
</dbReference>
<keyword evidence="1" id="KW-1133">Transmembrane helix</keyword>
<evidence type="ECO:0000256" key="1">
    <source>
        <dbReference type="SAM" id="Phobius"/>
    </source>
</evidence>